<dbReference type="AlphaFoldDB" id="A0A1G8GDG2"/>
<keyword evidence="2" id="KW-0805">Transcription regulation</keyword>
<protein>
    <submittedName>
        <fullName evidence="6">Transcriptional regulator</fullName>
    </submittedName>
</protein>
<dbReference type="PROSITE" id="PS50931">
    <property type="entry name" value="HTH_LYSR"/>
    <property type="match status" value="1"/>
</dbReference>
<organism evidence="6 7">
    <name type="scientific">Vibrio xiamenensis</name>
    <dbReference type="NCBI Taxonomy" id="861298"/>
    <lineage>
        <taxon>Bacteria</taxon>
        <taxon>Pseudomonadati</taxon>
        <taxon>Pseudomonadota</taxon>
        <taxon>Gammaproteobacteria</taxon>
        <taxon>Vibrionales</taxon>
        <taxon>Vibrionaceae</taxon>
        <taxon>Vibrio</taxon>
    </lineage>
</organism>
<dbReference type="Proteomes" id="UP000198854">
    <property type="component" value="Unassembled WGS sequence"/>
</dbReference>
<dbReference type="SUPFAM" id="SSF46785">
    <property type="entry name" value="Winged helix' DNA-binding domain"/>
    <property type="match status" value="1"/>
</dbReference>
<evidence type="ECO:0000256" key="1">
    <source>
        <dbReference type="ARBA" id="ARBA00009437"/>
    </source>
</evidence>
<dbReference type="PANTHER" id="PTHR30579:SF7">
    <property type="entry name" value="HTH-TYPE TRANSCRIPTIONAL REGULATOR LRHA-RELATED"/>
    <property type="match status" value="1"/>
</dbReference>
<feature type="domain" description="HTH lysR-type" evidence="5">
    <location>
        <begin position="4"/>
        <end position="61"/>
    </location>
</feature>
<sequence length="289" mass="32423">MRTLDLDALRCFVLGIELGSFALAAERLNRSPSAASAQLKKLEQQCDTSLVLKKGRHLEPTEAGEMVLAYARRMLELNDEAMHRLMGTQLEGRVVFGLQEDFSDILLPQVLGTFSRTHPQLQLQSVVGRHQELVDGIQSGAVDFSLGWQGEQALPYSELLTELPLHWYGPANEQLKPMLESSQPLPLVMLDGSCVIRQQATQALDHHGIAWKINFVGRSLSNLWRAVEAGLGITVRSSFGHPQTIRKIDSLPELGSLKLCLDRKQHRLEAVQQQLYDQLKGELLRYLDR</sequence>
<keyword evidence="3" id="KW-0238">DNA-binding</keyword>
<dbReference type="InterPro" id="IPR005119">
    <property type="entry name" value="LysR_subst-bd"/>
</dbReference>
<gene>
    <name evidence="6" type="ORF">SAMN04488136_13613</name>
</gene>
<dbReference type="OrthoDB" id="5723059at2"/>
<dbReference type="GO" id="GO:0003677">
    <property type="term" value="F:DNA binding"/>
    <property type="evidence" value="ECO:0007669"/>
    <property type="project" value="UniProtKB-KW"/>
</dbReference>
<proteinExistence type="inferred from homology"/>
<dbReference type="Pfam" id="PF00126">
    <property type="entry name" value="HTH_1"/>
    <property type="match status" value="1"/>
</dbReference>
<name>A0A1G8GDG2_9VIBR</name>
<dbReference type="InterPro" id="IPR050176">
    <property type="entry name" value="LTTR"/>
</dbReference>
<dbReference type="PANTHER" id="PTHR30579">
    <property type="entry name" value="TRANSCRIPTIONAL REGULATOR"/>
    <property type="match status" value="1"/>
</dbReference>
<dbReference type="InterPro" id="IPR000847">
    <property type="entry name" value="LysR_HTH_N"/>
</dbReference>
<dbReference type="RefSeq" id="WP_093278952.1">
    <property type="nucleotide sequence ID" value="NZ_FNDD01000036.1"/>
</dbReference>
<dbReference type="SUPFAM" id="SSF53850">
    <property type="entry name" value="Periplasmic binding protein-like II"/>
    <property type="match status" value="1"/>
</dbReference>
<evidence type="ECO:0000256" key="4">
    <source>
        <dbReference type="ARBA" id="ARBA00023163"/>
    </source>
</evidence>
<reference evidence="6 7" key="1">
    <citation type="submission" date="2016-10" db="EMBL/GenBank/DDBJ databases">
        <authorList>
            <person name="de Groot N.N."/>
        </authorList>
    </citation>
    <scope>NUCLEOTIDE SEQUENCE [LARGE SCALE GENOMIC DNA]</scope>
    <source>
        <strain evidence="6 7">CGMCC 1.10228</strain>
    </source>
</reference>
<evidence type="ECO:0000256" key="2">
    <source>
        <dbReference type="ARBA" id="ARBA00023015"/>
    </source>
</evidence>
<dbReference type="InterPro" id="IPR036388">
    <property type="entry name" value="WH-like_DNA-bd_sf"/>
</dbReference>
<dbReference type="EMBL" id="FNDD01000036">
    <property type="protein sequence ID" value="SDH92424.1"/>
    <property type="molecule type" value="Genomic_DNA"/>
</dbReference>
<evidence type="ECO:0000313" key="6">
    <source>
        <dbReference type="EMBL" id="SDH92424.1"/>
    </source>
</evidence>
<keyword evidence="4" id="KW-0804">Transcription</keyword>
<dbReference type="Gene3D" id="1.10.10.10">
    <property type="entry name" value="Winged helix-like DNA-binding domain superfamily/Winged helix DNA-binding domain"/>
    <property type="match status" value="1"/>
</dbReference>
<dbReference type="Gene3D" id="3.40.190.10">
    <property type="entry name" value="Periplasmic binding protein-like II"/>
    <property type="match status" value="2"/>
</dbReference>
<accession>A0A1G8GDG2</accession>
<comment type="similarity">
    <text evidence="1">Belongs to the LysR transcriptional regulatory family.</text>
</comment>
<dbReference type="InterPro" id="IPR036390">
    <property type="entry name" value="WH_DNA-bd_sf"/>
</dbReference>
<evidence type="ECO:0000259" key="5">
    <source>
        <dbReference type="PROSITE" id="PS50931"/>
    </source>
</evidence>
<keyword evidence="7" id="KW-1185">Reference proteome</keyword>
<dbReference type="STRING" id="861298.SAMN04488136_13613"/>
<evidence type="ECO:0000313" key="7">
    <source>
        <dbReference type="Proteomes" id="UP000198854"/>
    </source>
</evidence>
<dbReference type="GO" id="GO:0003700">
    <property type="term" value="F:DNA-binding transcription factor activity"/>
    <property type="evidence" value="ECO:0007669"/>
    <property type="project" value="InterPro"/>
</dbReference>
<dbReference type="Pfam" id="PF03466">
    <property type="entry name" value="LysR_substrate"/>
    <property type="match status" value="1"/>
</dbReference>
<evidence type="ECO:0000256" key="3">
    <source>
        <dbReference type="ARBA" id="ARBA00023125"/>
    </source>
</evidence>